<dbReference type="Proteomes" id="UP001596233">
    <property type="component" value="Unassembled WGS sequence"/>
</dbReference>
<protein>
    <submittedName>
        <fullName evidence="1">Polymorphic toxin-type HINT domain-containing protein</fullName>
    </submittedName>
</protein>
<keyword evidence="2" id="KW-1185">Reference proteome</keyword>
<dbReference type="InterPro" id="IPR036844">
    <property type="entry name" value="Hint_dom_sf"/>
</dbReference>
<dbReference type="Pfam" id="PF07591">
    <property type="entry name" value="PT-HINT"/>
    <property type="match status" value="1"/>
</dbReference>
<dbReference type="EMBL" id="JBHSTE010000003">
    <property type="protein sequence ID" value="MFC6332749.1"/>
    <property type="molecule type" value="Genomic_DNA"/>
</dbReference>
<proteinExistence type="predicted"/>
<reference evidence="2" key="1">
    <citation type="journal article" date="2019" name="Int. J. Syst. Evol. Microbiol.">
        <title>The Global Catalogue of Microorganisms (GCM) 10K type strain sequencing project: providing services to taxonomists for standard genome sequencing and annotation.</title>
        <authorList>
            <consortium name="The Broad Institute Genomics Platform"/>
            <consortium name="The Broad Institute Genome Sequencing Center for Infectious Disease"/>
            <person name="Wu L."/>
            <person name="Ma J."/>
        </authorList>
    </citation>
    <scope>NUCLEOTIDE SEQUENCE [LARGE SCALE GENOMIC DNA]</scope>
    <source>
        <strain evidence="2">PCU 280</strain>
    </source>
</reference>
<gene>
    <name evidence="1" type="ORF">ACFP56_08950</name>
</gene>
<sequence length="192" mass="21763">MAYKEVVGLFQKQADEIYYIHIGDETIEVTVEHPFWLDGKGWTEVKDLKVGDLLVSSDGTTLAIDKIEKELREATVYNFEVADFNSYFFSNLGIWVHNCALKNVYKSIKDSPFYPQGFSAAKNGTVKNKVNNTELLEELRAIESGTWNKIYKDGVDANGKKISIHYFQSQSGQVFNVKVKNGWSNSSSQMPK</sequence>
<dbReference type="RefSeq" id="WP_379233511.1">
    <property type="nucleotide sequence ID" value="NZ_JBHSTE010000003.1"/>
</dbReference>
<dbReference type="PROSITE" id="PS50818">
    <property type="entry name" value="INTEIN_C_TER"/>
    <property type="match status" value="1"/>
</dbReference>
<comment type="caution">
    <text evidence="1">The sequence shown here is derived from an EMBL/GenBank/DDBJ whole genome shotgun (WGS) entry which is preliminary data.</text>
</comment>
<name>A0ABW1V2S3_9BACL</name>
<dbReference type="Gene3D" id="2.170.16.10">
    <property type="entry name" value="Hedgehog/Intein (Hint) domain"/>
    <property type="match status" value="1"/>
</dbReference>
<dbReference type="InterPro" id="IPR030934">
    <property type="entry name" value="Intein_C"/>
</dbReference>
<accession>A0ABW1V2S3</accession>
<organism evidence="1 2">
    <name type="scientific">Paenibacillus septentrionalis</name>
    <dbReference type="NCBI Taxonomy" id="429342"/>
    <lineage>
        <taxon>Bacteria</taxon>
        <taxon>Bacillati</taxon>
        <taxon>Bacillota</taxon>
        <taxon>Bacilli</taxon>
        <taxon>Bacillales</taxon>
        <taxon>Paenibacillaceae</taxon>
        <taxon>Paenibacillus</taxon>
    </lineage>
</organism>
<evidence type="ECO:0000313" key="2">
    <source>
        <dbReference type="Proteomes" id="UP001596233"/>
    </source>
</evidence>
<dbReference type="SUPFAM" id="SSF51294">
    <property type="entry name" value="Hedgehog/intein (Hint) domain"/>
    <property type="match status" value="1"/>
</dbReference>
<dbReference type="NCBIfam" id="TIGR01443">
    <property type="entry name" value="intein_Cterm"/>
    <property type="match status" value="1"/>
</dbReference>
<dbReference type="CDD" id="cd00081">
    <property type="entry name" value="Hint"/>
    <property type="match status" value="1"/>
</dbReference>
<evidence type="ECO:0000313" key="1">
    <source>
        <dbReference type="EMBL" id="MFC6332749.1"/>
    </source>
</evidence>